<name>A0A562WTC7_9BACT</name>
<dbReference type="RefSeq" id="WP_145017734.1">
    <property type="nucleotide sequence ID" value="NZ_VLLN01000002.1"/>
</dbReference>
<dbReference type="OrthoDB" id="980055at2"/>
<keyword evidence="1" id="KW-1133">Transmembrane helix</keyword>
<feature type="transmembrane region" description="Helical" evidence="1">
    <location>
        <begin position="259"/>
        <end position="278"/>
    </location>
</feature>
<dbReference type="Proteomes" id="UP000319449">
    <property type="component" value="Unassembled WGS sequence"/>
</dbReference>
<accession>A0A562WTC7</accession>
<evidence type="ECO:0000313" key="2">
    <source>
        <dbReference type="EMBL" id="TWJ33076.1"/>
    </source>
</evidence>
<sequence>MSGEGGKLAGLPAGERLGVVGGLVVVSALSWAYTIRMAQGMGATGQSAAAAMGHGAHHPAGHGAMHSAVMPHLASWGVTEAWMTFVMWGVMMAAMMLPTVIPMVLAFAVVNRQNGRSGVLVPVGAFTAGYLGAWALYCVAVTALQWGLLRTALLSPVSLASGPVLGGFLLIGAGLFQWTPWKDACMQKCRNPLGFLLTHWRPGRLGALRLGSRYGLYCVGCCWLLMLICFGLGVMNLIWMALLTVFMLVEKIIPAGRTISRVAGVGLVIWGGLMLNGGC</sequence>
<dbReference type="AlphaFoldDB" id="A0A562WTC7"/>
<keyword evidence="1" id="KW-0472">Membrane</keyword>
<feature type="transmembrane region" description="Helical" evidence="1">
    <location>
        <begin position="214"/>
        <end position="239"/>
    </location>
</feature>
<feature type="transmembrane region" description="Helical" evidence="1">
    <location>
        <begin position="85"/>
        <end position="110"/>
    </location>
</feature>
<keyword evidence="3" id="KW-1185">Reference proteome</keyword>
<keyword evidence="1" id="KW-0812">Transmembrane</keyword>
<comment type="caution">
    <text evidence="2">The sequence shown here is derived from an EMBL/GenBank/DDBJ whole genome shotgun (WGS) entry which is preliminary data.</text>
</comment>
<evidence type="ECO:0000256" key="1">
    <source>
        <dbReference type="SAM" id="Phobius"/>
    </source>
</evidence>
<feature type="transmembrane region" description="Helical" evidence="1">
    <location>
        <begin position="17"/>
        <end position="35"/>
    </location>
</feature>
<feature type="transmembrane region" description="Helical" evidence="1">
    <location>
        <begin position="157"/>
        <end position="178"/>
    </location>
</feature>
<evidence type="ECO:0000313" key="3">
    <source>
        <dbReference type="Proteomes" id="UP000319449"/>
    </source>
</evidence>
<organism evidence="2 3">
    <name type="scientific">Geobacter argillaceus</name>
    <dbReference type="NCBI Taxonomy" id="345631"/>
    <lineage>
        <taxon>Bacteria</taxon>
        <taxon>Pseudomonadati</taxon>
        <taxon>Thermodesulfobacteriota</taxon>
        <taxon>Desulfuromonadia</taxon>
        <taxon>Geobacterales</taxon>
        <taxon>Geobacteraceae</taxon>
        <taxon>Geobacter</taxon>
    </lineage>
</organism>
<gene>
    <name evidence="2" type="ORF">JN12_00488</name>
</gene>
<dbReference type="Pfam" id="PF09948">
    <property type="entry name" value="PpoB2"/>
    <property type="match status" value="1"/>
</dbReference>
<protein>
    <submittedName>
        <fullName evidence="2">Putative metal-binding membrane protein</fullName>
    </submittedName>
</protein>
<proteinExistence type="predicted"/>
<dbReference type="InterPro" id="IPR018688">
    <property type="entry name" value="PpoB2-like"/>
</dbReference>
<feature type="transmembrane region" description="Helical" evidence="1">
    <location>
        <begin position="117"/>
        <end position="137"/>
    </location>
</feature>
<reference evidence="2 3" key="1">
    <citation type="submission" date="2019-07" db="EMBL/GenBank/DDBJ databases">
        <title>Genomic Encyclopedia of Archaeal and Bacterial Type Strains, Phase II (KMG-II): from individual species to whole genera.</title>
        <authorList>
            <person name="Goeker M."/>
        </authorList>
    </citation>
    <scope>NUCLEOTIDE SEQUENCE [LARGE SCALE GENOMIC DNA]</scope>
    <source>
        <strain evidence="2 3">ATCC BAA-1139</strain>
    </source>
</reference>
<dbReference type="EMBL" id="VLLN01000002">
    <property type="protein sequence ID" value="TWJ33076.1"/>
    <property type="molecule type" value="Genomic_DNA"/>
</dbReference>